<feature type="compositionally biased region" description="Basic and acidic residues" evidence="1">
    <location>
        <begin position="42"/>
        <end position="59"/>
    </location>
</feature>
<feature type="region of interest" description="Disordered" evidence="1">
    <location>
        <begin position="155"/>
        <end position="176"/>
    </location>
</feature>
<keyword evidence="3" id="KW-1185">Reference proteome</keyword>
<gene>
    <name evidence="2" type="ORF">PYW07_016747</name>
</gene>
<evidence type="ECO:0000256" key="1">
    <source>
        <dbReference type="SAM" id="MobiDB-lite"/>
    </source>
</evidence>
<sequence length="247" mass="27286">MGDEAKCPHAARSRAPLTEAGAKWWEMFGDRDQPTEYYVQNEAKEPQHDKTKDTNDNKSFESNNLKAQRTLTSKLYTNFIGRTVKNVDPKGKVLKKWREDQAKARYEQARQAVINSLKEKFGGPLQQRNVPSVVKVNKGDSAEAIPTIIITGDNVEGTSNSNVNRDGDSSKEIGSNLDGSKVDIAIVGVEDVSHANRLQMGPGGELAQWRLAPRGSRAVGADGGLRGLARIDMPVSYCTHYPYYCFT</sequence>
<evidence type="ECO:0000313" key="2">
    <source>
        <dbReference type="EMBL" id="KAJ8719191.1"/>
    </source>
</evidence>
<feature type="region of interest" description="Disordered" evidence="1">
    <location>
        <begin position="36"/>
        <end position="63"/>
    </location>
</feature>
<organism evidence="2 3">
    <name type="scientific">Mythimna separata</name>
    <name type="common">Oriental armyworm</name>
    <name type="synonym">Pseudaletia separata</name>
    <dbReference type="NCBI Taxonomy" id="271217"/>
    <lineage>
        <taxon>Eukaryota</taxon>
        <taxon>Metazoa</taxon>
        <taxon>Ecdysozoa</taxon>
        <taxon>Arthropoda</taxon>
        <taxon>Hexapoda</taxon>
        <taxon>Insecta</taxon>
        <taxon>Pterygota</taxon>
        <taxon>Neoptera</taxon>
        <taxon>Endopterygota</taxon>
        <taxon>Lepidoptera</taxon>
        <taxon>Glossata</taxon>
        <taxon>Ditrysia</taxon>
        <taxon>Noctuoidea</taxon>
        <taxon>Noctuidae</taxon>
        <taxon>Noctuinae</taxon>
        <taxon>Hadenini</taxon>
        <taxon>Mythimna</taxon>
    </lineage>
</organism>
<evidence type="ECO:0000313" key="3">
    <source>
        <dbReference type="Proteomes" id="UP001231518"/>
    </source>
</evidence>
<comment type="caution">
    <text evidence="2">The sequence shown here is derived from an EMBL/GenBank/DDBJ whole genome shotgun (WGS) entry which is preliminary data.</text>
</comment>
<reference evidence="2" key="1">
    <citation type="submission" date="2023-03" db="EMBL/GenBank/DDBJ databases">
        <title>Chromosome-level genomes of two armyworms, Mythimna separata and Mythimna loreyi, provide insights into the biosynthesis and reception of sex pheromones.</title>
        <authorList>
            <person name="Zhao H."/>
        </authorList>
    </citation>
    <scope>NUCLEOTIDE SEQUENCE</scope>
    <source>
        <strain evidence="2">BeijingLab</strain>
        <tissue evidence="2">Pupa</tissue>
    </source>
</reference>
<name>A0AAD8DRV6_MYTSE</name>
<accession>A0AAD8DRV6</accession>
<protein>
    <submittedName>
        <fullName evidence="2">Uncharacterized protein</fullName>
    </submittedName>
</protein>
<dbReference type="AlphaFoldDB" id="A0AAD8DRV6"/>
<dbReference type="EMBL" id="JARGEI010000015">
    <property type="protein sequence ID" value="KAJ8719191.1"/>
    <property type="molecule type" value="Genomic_DNA"/>
</dbReference>
<dbReference type="Proteomes" id="UP001231518">
    <property type="component" value="Chromosome 8"/>
</dbReference>
<proteinExistence type="predicted"/>